<comment type="caution">
    <text evidence="3">The sequence shown here is derived from an EMBL/GenBank/DDBJ whole genome shotgun (WGS) entry which is preliminary data.</text>
</comment>
<sequence>MKTSAVIAAVAAAALASAQAPPEGTNKVSCAKPNANYCYGGNVIIRCDASAIGTASRCSDNVAGYAPLGGAASCYQSSETAGDAACQKNCVVYAEPSFTLQASECTPSFVASATAAPTTLKTTAATPVGTGVYTTASSVPGNGVVPPPASSAAPAGTGVPPPPPAGGNHSAPTGTNTPVGPTSTSPGTVPTNAAAANRATGALAVVGLIAAYLL</sequence>
<feature type="chain" id="PRO_5040465020" description="HFB protein" evidence="2">
    <location>
        <begin position="19"/>
        <end position="214"/>
    </location>
</feature>
<feature type="region of interest" description="Disordered" evidence="1">
    <location>
        <begin position="144"/>
        <end position="192"/>
    </location>
</feature>
<gene>
    <name evidence="3" type="ORF">Trco_000075</name>
</gene>
<dbReference type="EMBL" id="JAIWOZ010000001">
    <property type="protein sequence ID" value="KAH6610055.1"/>
    <property type="molecule type" value="Genomic_DNA"/>
</dbReference>
<dbReference type="Proteomes" id="UP000827724">
    <property type="component" value="Unassembled WGS sequence"/>
</dbReference>
<name>A0A9P8QPL0_9HYPO</name>
<proteinExistence type="predicted"/>
<evidence type="ECO:0008006" key="5">
    <source>
        <dbReference type="Google" id="ProtNLM"/>
    </source>
</evidence>
<feature type="signal peptide" evidence="2">
    <location>
        <begin position="1"/>
        <end position="18"/>
    </location>
</feature>
<feature type="compositionally biased region" description="Low complexity" evidence="1">
    <location>
        <begin position="166"/>
        <end position="192"/>
    </location>
</feature>
<accession>A0A9P8QPL0</accession>
<dbReference type="OrthoDB" id="5426294at2759"/>
<reference evidence="3" key="1">
    <citation type="submission" date="2021-08" db="EMBL/GenBank/DDBJ databases">
        <title>Chromosome-Level Trichoderma cornu-damae using Hi-C Data.</title>
        <authorList>
            <person name="Kim C.S."/>
        </authorList>
    </citation>
    <scope>NUCLEOTIDE SEQUENCE</scope>
    <source>
        <strain evidence="3">KA19-0412C</strain>
    </source>
</reference>
<evidence type="ECO:0000256" key="2">
    <source>
        <dbReference type="SAM" id="SignalP"/>
    </source>
</evidence>
<protein>
    <recommendedName>
        <fullName evidence="5">HFB protein</fullName>
    </recommendedName>
</protein>
<keyword evidence="2" id="KW-0732">Signal</keyword>
<organism evidence="3 4">
    <name type="scientific">Trichoderma cornu-damae</name>
    <dbReference type="NCBI Taxonomy" id="654480"/>
    <lineage>
        <taxon>Eukaryota</taxon>
        <taxon>Fungi</taxon>
        <taxon>Dikarya</taxon>
        <taxon>Ascomycota</taxon>
        <taxon>Pezizomycotina</taxon>
        <taxon>Sordariomycetes</taxon>
        <taxon>Hypocreomycetidae</taxon>
        <taxon>Hypocreales</taxon>
        <taxon>Hypocreaceae</taxon>
        <taxon>Trichoderma</taxon>
    </lineage>
</organism>
<dbReference type="AlphaFoldDB" id="A0A9P8QPL0"/>
<feature type="compositionally biased region" description="Low complexity" evidence="1">
    <location>
        <begin position="144"/>
        <end position="158"/>
    </location>
</feature>
<evidence type="ECO:0000313" key="3">
    <source>
        <dbReference type="EMBL" id="KAH6610055.1"/>
    </source>
</evidence>
<evidence type="ECO:0000313" key="4">
    <source>
        <dbReference type="Proteomes" id="UP000827724"/>
    </source>
</evidence>
<keyword evidence="4" id="KW-1185">Reference proteome</keyword>
<evidence type="ECO:0000256" key="1">
    <source>
        <dbReference type="SAM" id="MobiDB-lite"/>
    </source>
</evidence>